<dbReference type="Pfam" id="PF04609">
    <property type="entry name" value="MCR_C"/>
    <property type="match status" value="1"/>
</dbReference>
<dbReference type="AlphaFoldDB" id="A0A328PBW7"/>
<evidence type="ECO:0000313" key="1">
    <source>
        <dbReference type="EMBL" id="RAO78621.1"/>
    </source>
</evidence>
<comment type="caution">
    <text evidence="1">The sequence shown here is derived from an EMBL/GenBank/DDBJ whole genome shotgun (WGS) entry which is preliminary data.</text>
</comment>
<proteinExistence type="predicted"/>
<gene>
    <name evidence="1" type="ORF">DPC56_07115</name>
</gene>
<accession>A0A328PBW7</accession>
<organism evidence="1 2">
    <name type="scientific">Methanothermobacter tenebrarum</name>
    <dbReference type="NCBI Taxonomy" id="680118"/>
    <lineage>
        <taxon>Archaea</taxon>
        <taxon>Methanobacteriati</taxon>
        <taxon>Methanobacteriota</taxon>
        <taxon>Methanomada group</taxon>
        <taxon>Methanobacteria</taxon>
        <taxon>Methanobacteriales</taxon>
        <taxon>Methanobacteriaceae</taxon>
        <taxon>Methanothermobacter</taxon>
    </lineage>
</organism>
<evidence type="ECO:0000313" key="2">
    <source>
        <dbReference type="Proteomes" id="UP000249782"/>
    </source>
</evidence>
<dbReference type="EMBL" id="QLOE01000010">
    <property type="protein sequence ID" value="RAO78621.1"/>
    <property type="molecule type" value="Genomic_DNA"/>
</dbReference>
<reference evidence="1 2" key="1">
    <citation type="submission" date="2018-06" db="EMBL/GenBank/DDBJ databases">
        <title>Draft genome sequence of hyperthermophilic methanogen Methanothermobacter tenebrarum sp. MCM-B 1447.</title>
        <authorList>
            <person name="Pore S.D."/>
            <person name="Dagar S."/>
            <person name="Dhakephalkar P.K."/>
        </authorList>
    </citation>
    <scope>NUCLEOTIDE SEQUENCE [LARGE SCALE GENOMIC DNA]</scope>
    <source>
        <strain evidence="1 2">MCM B 1447</strain>
    </source>
</reference>
<dbReference type="InterPro" id="IPR026327">
    <property type="entry name" value="Me_CoM_Rdtase_prot-C-like"/>
</dbReference>
<dbReference type="Proteomes" id="UP000249782">
    <property type="component" value="Unassembled WGS sequence"/>
</dbReference>
<keyword evidence="2" id="KW-1185">Reference proteome</keyword>
<protein>
    <submittedName>
        <fullName evidence="1">Uncharacterized protein</fullName>
    </submittedName>
</protein>
<name>A0A328PBW7_9EURY</name>
<sequence>MKMYKIVLFSGGPYRFEEFEEYVEDIGGLVLKKDRFNVSRGEYFLAEEVKALTIIPEEEEEQLKTIVTGIKGFIQELPFDEDKKRRILLCILLHDSLTRNPQWMGEEEIEEKLICPCEIKFCENSPECFIDLSEVLDAMVEMELLEKRNNKGTTEYRIKIIQ</sequence>